<protein>
    <submittedName>
        <fullName evidence="2">FAD-dependent oxidoreductase</fullName>
    </submittedName>
</protein>
<dbReference type="Gene3D" id="3.50.50.60">
    <property type="entry name" value="FAD/NAD(P)-binding domain"/>
    <property type="match status" value="1"/>
</dbReference>
<sequence length="207" mass="22745">RLRTDSRADLLRTRLVGLRTKAAVFRALPNFLAHRRRLDWDTMDRNTYLDTLSATQYARRHLTREAIDHLCEPLFGGGIVLASPDRMAAADMLFYTAKLLVPHFNSPQGVGLLTRTLADRLPVELNSPVTSVRRDADGLSVTWRDGKEGGGGAGEEHTERADAVVVAVPAPQVPGILPDLSAPDRDYLSSVPYSRALIVSLGLERPP</sequence>
<evidence type="ECO:0000313" key="3">
    <source>
        <dbReference type="Proteomes" id="UP001180503"/>
    </source>
</evidence>
<dbReference type="RefSeq" id="WP_311711589.1">
    <property type="nucleotide sequence ID" value="NZ_JAVRFB010000101.1"/>
</dbReference>
<dbReference type="InterPro" id="IPR036188">
    <property type="entry name" value="FAD/NAD-bd_sf"/>
</dbReference>
<dbReference type="Gene3D" id="3.90.660.20">
    <property type="entry name" value="Protoporphyrinogen oxidase, mitochondrial, domain 2"/>
    <property type="match status" value="1"/>
</dbReference>
<comment type="caution">
    <text evidence="2">The sequence shown here is derived from an EMBL/GenBank/DDBJ whole genome shotgun (WGS) entry which is preliminary data.</text>
</comment>
<organism evidence="2 3">
    <name type="scientific">Streptomyces edwardsiae</name>
    <dbReference type="NCBI Taxonomy" id="3075527"/>
    <lineage>
        <taxon>Bacteria</taxon>
        <taxon>Bacillati</taxon>
        <taxon>Actinomycetota</taxon>
        <taxon>Actinomycetes</taxon>
        <taxon>Kitasatosporales</taxon>
        <taxon>Streptomycetaceae</taxon>
        <taxon>Streptomyces</taxon>
    </lineage>
</organism>
<dbReference type="InterPro" id="IPR050464">
    <property type="entry name" value="Zeta_carotene_desat/Oxidored"/>
</dbReference>
<name>A0ABU2QTI8_9ACTN</name>
<dbReference type="Proteomes" id="UP001180503">
    <property type="component" value="Unassembled WGS sequence"/>
</dbReference>
<feature type="domain" description="Amine oxidase" evidence="1">
    <location>
        <begin position="37"/>
        <end position="207"/>
    </location>
</feature>
<dbReference type="EMBL" id="JAVRFB010000101">
    <property type="protein sequence ID" value="MDT0406850.1"/>
    <property type="molecule type" value="Genomic_DNA"/>
</dbReference>
<proteinExistence type="predicted"/>
<gene>
    <name evidence="2" type="ORF">RM528_33970</name>
</gene>
<dbReference type="SUPFAM" id="SSF51905">
    <property type="entry name" value="FAD/NAD(P)-binding domain"/>
    <property type="match status" value="1"/>
</dbReference>
<evidence type="ECO:0000259" key="1">
    <source>
        <dbReference type="Pfam" id="PF01593"/>
    </source>
</evidence>
<accession>A0ABU2QTI8</accession>
<feature type="non-terminal residue" evidence="2">
    <location>
        <position position="1"/>
    </location>
</feature>
<feature type="non-terminal residue" evidence="2">
    <location>
        <position position="207"/>
    </location>
</feature>
<dbReference type="Gene3D" id="1.10.3110.10">
    <property type="entry name" value="protoporphyrinogen ix oxidase, domain 3"/>
    <property type="match status" value="1"/>
</dbReference>
<dbReference type="PANTHER" id="PTHR42923">
    <property type="entry name" value="PROTOPORPHYRINOGEN OXIDASE"/>
    <property type="match status" value="1"/>
</dbReference>
<evidence type="ECO:0000313" key="2">
    <source>
        <dbReference type="EMBL" id="MDT0406850.1"/>
    </source>
</evidence>
<reference evidence="3" key="1">
    <citation type="submission" date="2023-07" db="EMBL/GenBank/DDBJ databases">
        <title>30 novel species of actinomycetes from the DSMZ collection.</title>
        <authorList>
            <person name="Nouioui I."/>
        </authorList>
    </citation>
    <scope>NUCLEOTIDE SEQUENCE [LARGE SCALE GENOMIC DNA]</scope>
    <source>
        <strain evidence="3">DSM 41635</strain>
    </source>
</reference>
<dbReference type="InterPro" id="IPR002937">
    <property type="entry name" value="Amino_oxidase"/>
</dbReference>
<dbReference type="Pfam" id="PF01593">
    <property type="entry name" value="Amino_oxidase"/>
    <property type="match status" value="1"/>
</dbReference>